<protein>
    <submittedName>
        <fullName evidence="1">Uncharacterized protein</fullName>
    </submittedName>
</protein>
<dbReference type="EMBL" id="BMKR01000012">
    <property type="protein sequence ID" value="GGF84744.1"/>
    <property type="molecule type" value="Genomic_DNA"/>
</dbReference>
<sequence length="148" mass="16055">MIYGLGAVGFLLLLAAGILAYQNSKLISSRTREGKELPSAYSTYSVYHLTGPGLPEADPGMPLFRLTVPAVSPADRSASLQEEYSLVLCRLPGGQGEMRLGEAKLFMLSSIRELRGEGTILEYKSFEDLTVTPEEAALLRTLEEALSD</sequence>
<organism evidence="1 2">
    <name type="scientific">Paenibacillus albidus</name>
    <dbReference type="NCBI Taxonomy" id="2041023"/>
    <lineage>
        <taxon>Bacteria</taxon>
        <taxon>Bacillati</taxon>
        <taxon>Bacillota</taxon>
        <taxon>Bacilli</taxon>
        <taxon>Bacillales</taxon>
        <taxon>Paenibacillaceae</taxon>
        <taxon>Paenibacillus</taxon>
    </lineage>
</organism>
<evidence type="ECO:0000313" key="1">
    <source>
        <dbReference type="EMBL" id="GGF84744.1"/>
    </source>
</evidence>
<proteinExistence type="predicted"/>
<accession>A0A917CCV6</accession>
<keyword evidence="2" id="KW-1185">Reference proteome</keyword>
<dbReference type="Proteomes" id="UP000637643">
    <property type="component" value="Unassembled WGS sequence"/>
</dbReference>
<reference evidence="1" key="2">
    <citation type="submission" date="2020-09" db="EMBL/GenBank/DDBJ databases">
        <authorList>
            <person name="Sun Q."/>
            <person name="Zhou Y."/>
        </authorList>
    </citation>
    <scope>NUCLEOTIDE SEQUENCE</scope>
    <source>
        <strain evidence="1">CGMCC 1.16134</strain>
    </source>
</reference>
<evidence type="ECO:0000313" key="2">
    <source>
        <dbReference type="Proteomes" id="UP000637643"/>
    </source>
</evidence>
<comment type="caution">
    <text evidence="1">The sequence shown here is derived from an EMBL/GenBank/DDBJ whole genome shotgun (WGS) entry which is preliminary data.</text>
</comment>
<name>A0A917CCV6_9BACL</name>
<reference evidence="1" key="1">
    <citation type="journal article" date="2014" name="Int. J. Syst. Evol. Microbiol.">
        <title>Complete genome sequence of Corynebacterium casei LMG S-19264T (=DSM 44701T), isolated from a smear-ripened cheese.</title>
        <authorList>
            <consortium name="US DOE Joint Genome Institute (JGI-PGF)"/>
            <person name="Walter F."/>
            <person name="Albersmeier A."/>
            <person name="Kalinowski J."/>
            <person name="Ruckert C."/>
        </authorList>
    </citation>
    <scope>NUCLEOTIDE SEQUENCE</scope>
    <source>
        <strain evidence="1">CGMCC 1.16134</strain>
    </source>
</reference>
<dbReference type="AlphaFoldDB" id="A0A917CCV6"/>
<gene>
    <name evidence="1" type="ORF">GCM10010912_32400</name>
</gene>